<organism evidence="2 3">
    <name type="scientific">Pontibacter rugosus</name>
    <dbReference type="NCBI Taxonomy" id="1745966"/>
    <lineage>
        <taxon>Bacteria</taxon>
        <taxon>Pseudomonadati</taxon>
        <taxon>Bacteroidota</taxon>
        <taxon>Cytophagia</taxon>
        <taxon>Cytophagales</taxon>
        <taxon>Hymenobacteraceae</taxon>
        <taxon>Pontibacter</taxon>
    </lineage>
</organism>
<evidence type="ECO:0000256" key="1">
    <source>
        <dbReference type="SAM" id="Phobius"/>
    </source>
</evidence>
<accession>A0ABW3SRL1</accession>
<comment type="caution">
    <text evidence="2">The sequence shown here is derived from an EMBL/GenBank/DDBJ whole genome shotgun (WGS) entry which is preliminary data.</text>
</comment>
<evidence type="ECO:0000313" key="2">
    <source>
        <dbReference type="EMBL" id="MFD1187499.1"/>
    </source>
</evidence>
<feature type="transmembrane region" description="Helical" evidence="1">
    <location>
        <begin position="50"/>
        <end position="73"/>
    </location>
</feature>
<proteinExistence type="predicted"/>
<keyword evidence="1" id="KW-0812">Transmembrane</keyword>
<gene>
    <name evidence="2" type="ORF">ACFQ2O_14875</name>
</gene>
<dbReference type="Proteomes" id="UP001597094">
    <property type="component" value="Unassembled WGS sequence"/>
</dbReference>
<protein>
    <submittedName>
        <fullName evidence="2">Super-infection exclusion protein B</fullName>
    </submittedName>
</protein>
<dbReference type="EMBL" id="JBHTLD010000146">
    <property type="protein sequence ID" value="MFD1187499.1"/>
    <property type="molecule type" value="Genomic_DNA"/>
</dbReference>
<name>A0ABW3SRL1_9BACT</name>
<keyword evidence="3" id="KW-1185">Reference proteome</keyword>
<keyword evidence="1" id="KW-1133">Transmembrane helix</keyword>
<reference evidence="3" key="1">
    <citation type="journal article" date="2019" name="Int. J. Syst. Evol. Microbiol.">
        <title>The Global Catalogue of Microorganisms (GCM) 10K type strain sequencing project: providing services to taxonomists for standard genome sequencing and annotation.</title>
        <authorList>
            <consortium name="The Broad Institute Genomics Platform"/>
            <consortium name="The Broad Institute Genome Sequencing Center for Infectious Disease"/>
            <person name="Wu L."/>
            <person name="Ma J."/>
        </authorList>
    </citation>
    <scope>NUCLEOTIDE SEQUENCE [LARGE SCALE GENOMIC DNA]</scope>
    <source>
        <strain evidence="3">JCM 31319</strain>
    </source>
</reference>
<dbReference type="RefSeq" id="WP_377529124.1">
    <property type="nucleotide sequence ID" value="NZ_JBHTLD010000146.1"/>
</dbReference>
<dbReference type="Pfam" id="PF14163">
    <property type="entry name" value="SieB"/>
    <property type="match status" value="1"/>
</dbReference>
<sequence>MEIVKSLFDFTKLPTKIFFLIALLSGFLLFATEAAIQSLKLQGFIDKYGSYFGIAFLFSTGLTVMNFFMWLIGQGNHYRQERKFKGEIRGIISGLGPIEKSVLREFFLYNQSTLTMPIDDAVVAGLINQGLLVQASSLGRHRIPYGMFFPVSINRDVKPLIKRESLGYPSKPTNEEMNKLLELRPYWSQLEH</sequence>
<evidence type="ECO:0000313" key="3">
    <source>
        <dbReference type="Proteomes" id="UP001597094"/>
    </source>
</evidence>
<keyword evidence="1" id="KW-0472">Membrane</keyword>
<dbReference type="InterPro" id="IPR025982">
    <property type="entry name" value="SieB"/>
</dbReference>